<dbReference type="Gene3D" id="3.40.50.720">
    <property type="entry name" value="NAD(P)-binding Rossmann-like Domain"/>
    <property type="match status" value="1"/>
</dbReference>
<gene>
    <name evidence="5" type="ORF">HUT08_12690</name>
</gene>
<evidence type="ECO:0000313" key="5">
    <source>
        <dbReference type="EMBL" id="QKW50258.1"/>
    </source>
</evidence>
<dbReference type="Gene3D" id="1.10.10.1100">
    <property type="entry name" value="BFD-like [2Fe-2S]-binding domain"/>
    <property type="match status" value="1"/>
</dbReference>
<dbReference type="EMBL" id="CP054929">
    <property type="protein sequence ID" value="QKW50258.1"/>
    <property type="molecule type" value="Genomic_DNA"/>
</dbReference>
<evidence type="ECO:0000259" key="4">
    <source>
        <dbReference type="Pfam" id="PF07992"/>
    </source>
</evidence>
<feature type="compositionally biased region" description="Low complexity" evidence="2">
    <location>
        <begin position="66"/>
        <end position="82"/>
    </location>
</feature>
<evidence type="ECO:0000256" key="1">
    <source>
        <dbReference type="ARBA" id="ARBA00023002"/>
    </source>
</evidence>
<feature type="compositionally biased region" description="Basic and acidic residues" evidence="2">
    <location>
        <begin position="547"/>
        <end position="556"/>
    </location>
</feature>
<accession>A0A7H8N8X3</accession>
<sequence length="556" mass="56925">MTDGRRIVVIGAGPAGLHAALAAGRAGARVTLVDNGARVGGQYHRHAPPADGPSPGHAPVRPHHAPPAGGAAPGRAPGGQRLARAVDAHPAIDHRPHTTAWSIEPARGASGGAPAPHLVHVLTGPADGFRTPGTLAADALVLCPGAFDRSLPFPGWDLPGVVTAGAAQALAKGQRLAVGQRVIVAGTGPFLLPVAAALLGAGARVLGVWEAGSPAGWLRSPLAALRDGRGKLPELTAYVGTLARHRVPYRTRRAVVAAHGEGRLRAVTAARLAPDWTVRPGSERRVEGVDALCVGYGFTPQLELALATGCALEDGPDGTPRVALRAGQRTSVPRVYAAGELTGVGGAVLAAHEGELAGLMAAAALGHRAGDPARVAWLRRRVRSGRRFAAALALAHPVRPGWHTWLRGDTLVCRCEEVSYDALRAAVTERHVDGPRALKLACRAGLGACQGRTCGRAVTELAAGLIPDASAPGAPAPRGRRPLGYGDRYAIDARPIAQPIRLGDLAGLPADSPASTGSPASTDLPIPIDLTPPPLTSPPPDELAPPQHRDPQPPDA</sequence>
<dbReference type="SUPFAM" id="SSF51905">
    <property type="entry name" value="FAD/NAD(P)-binding domain"/>
    <property type="match status" value="1"/>
</dbReference>
<dbReference type="InterPro" id="IPR023753">
    <property type="entry name" value="FAD/NAD-binding_dom"/>
</dbReference>
<feature type="region of interest" description="Disordered" evidence="2">
    <location>
        <begin position="507"/>
        <end position="556"/>
    </location>
</feature>
<dbReference type="PRINTS" id="PR00368">
    <property type="entry name" value="FADPNR"/>
</dbReference>
<evidence type="ECO:0000259" key="3">
    <source>
        <dbReference type="Pfam" id="PF04324"/>
    </source>
</evidence>
<dbReference type="InterPro" id="IPR017224">
    <property type="entry name" value="Opine_Oxase_asu/HCN_bsu"/>
</dbReference>
<dbReference type="PIRSF" id="PIRSF037495">
    <property type="entry name" value="Opine_OX_OoxA/HcnB"/>
    <property type="match status" value="1"/>
</dbReference>
<feature type="compositionally biased region" description="Pro residues" evidence="2">
    <location>
        <begin position="530"/>
        <end position="543"/>
    </location>
</feature>
<dbReference type="AlphaFoldDB" id="A0A7H8N8X3"/>
<reference evidence="5 6" key="1">
    <citation type="submission" date="2020-06" db="EMBL/GenBank/DDBJ databases">
        <title>Genome mining for natural products.</title>
        <authorList>
            <person name="Zhang B."/>
            <person name="Shi J."/>
            <person name="Ge H."/>
        </authorList>
    </citation>
    <scope>NUCLEOTIDE SEQUENCE [LARGE SCALE GENOMIC DNA]</scope>
    <source>
        <strain evidence="5 6">NA00687</strain>
    </source>
</reference>
<feature type="region of interest" description="Disordered" evidence="2">
    <location>
        <begin position="40"/>
        <end position="82"/>
    </location>
</feature>
<dbReference type="Proteomes" id="UP000509303">
    <property type="component" value="Chromosome"/>
</dbReference>
<dbReference type="GO" id="GO:0016491">
    <property type="term" value="F:oxidoreductase activity"/>
    <property type="evidence" value="ECO:0007669"/>
    <property type="project" value="UniProtKB-KW"/>
</dbReference>
<keyword evidence="1" id="KW-0560">Oxidoreductase</keyword>
<evidence type="ECO:0000313" key="6">
    <source>
        <dbReference type="Proteomes" id="UP000509303"/>
    </source>
</evidence>
<dbReference type="PANTHER" id="PTHR42949:SF3">
    <property type="entry name" value="ANAEROBIC GLYCEROL-3-PHOSPHATE DEHYDROGENASE SUBUNIT B"/>
    <property type="match status" value="1"/>
</dbReference>
<dbReference type="PANTHER" id="PTHR42949">
    <property type="entry name" value="ANAEROBIC GLYCEROL-3-PHOSPHATE DEHYDROGENASE SUBUNIT B"/>
    <property type="match status" value="1"/>
</dbReference>
<dbReference type="InterPro" id="IPR007419">
    <property type="entry name" value="BFD-like_2Fe2S-bd_dom"/>
</dbReference>
<dbReference type="InterPro" id="IPR051691">
    <property type="entry name" value="Metab_Enz_Cyan_OpOx_G3PDH"/>
</dbReference>
<name>A0A7H8N8X3_9ACTN</name>
<feature type="domain" description="BFD-like [2Fe-2S]-binding" evidence="3">
    <location>
        <begin position="411"/>
        <end position="461"/>
    </location>
</feature>
<dbReference type="CDD" id="cd19946">
    <property type="entry name" value="GlpA-like_Fer2_BFD-like"/>
    <property type="match status" value="1"/>
</dbReference>
<keyword evidence="6" id="KW-1185">Reference proteome</keyword>
<evidence type="ECO:0000256" key="2">
    <source>
        <dbReference type="SAM" id="MobiDB-lite"/>
    </source>
</evidence>
<dbReference type="PRINTS" id="PR00411">
    <property type="entry name" value="PNDRDTASEI"/>
</dbReference>
<dbReference type="InterPro" id="IPR041854">
    <property type="entry name" value="BFD-like_2Fe2S-bd_dom_sf"/>
</dbReference>
<dbReference type="Gene3D" id="3.50.50.60">
    <property type="entry name" value="FAD/NAD(P)-binding domain"/>
    <property type="match status" value="2"/>
</dbReference>
<dbReference type="Pfam" id="PF04324">
    <property type="entry name" value="Fer2_BFD"/>
    <property type="match status" value="1"/>
</dbReference>
<proteinExistence type="predicted"/>
<dbReference type="InterPro" id="IPR036188">
    <property type="entry name" value="FAD/NAD-bd_sf"/>
</dbReference>
<feature type="domain" description="FAD/NAD(P)-binding" evidence="4">
    <location>
        <begin position="6"/>
        <end position="350"/>
    </location>
</feature>
<protein>
    <submittedName>
        <fullName evidence="5">FAD-dependent oxidoreductase</fullName>
    </submittedName>
</protein>
<organism evidence="5 6">
    <name type="scientific">Streptomyces buecherae</name>
    <dbReference type="NCBI Taxonomy" id="2763006"/>
    <lineage>
        <taxon>Bacteria</taxon>
        <taxon>Bacillati</taxon>
        <taxon>Actinomycetota</taxon>
        <taxon>Actinomycetes</taxon>
        <taxon>Kitasatosporales</taxon>
        <taxon>Streptomycetaceae</taxon>
        <taxon>Streptomyces</taxon>
    </lineage>
</organism>
<dbReference type="RefSeq" id="WP_176161994.1">
    <property type="nucleotide sequence ID" value="NZ_CP054929.1"/>
</dbReference>
<dbReference type="Pfam" id="PF07992">
    <property type="entry name" value="Pyr_redox_2"/>
    <property type="match status" value="1"/>
</dbReference>